<dbReference type="GO" id="GO:0006955">
    <property type="term" value="P:immune response"/>
    <property type="evidence" value="ECO:0007669"/>
    <property type="project" value="InterPro"/>
</dbReference>
<dbReference type="KEGG" id="sals:SLNWT_2373"/>
<dbReference type="SMART" id="SM00560">
    <property type="entry name" value="LamGL"/>
    <property type="match status" value="3"/>
</dbReference>
<proteinExistence type="predicted"/>
<feature type="domain" description="LamG-like jellyroll fold" evidence="4">
    <location>
        <begin position="1244"/>
        <end position="1408"/>
    </location>
</feature>
<protein>
    <submittedName>
        <fullName evidence="5">LamG domain protein jellyroll fold domain protein</fullName>
    </submittedName>
</protein>
<dbReference type="PANTHER" id="PTHR46943:SF1">
    <property type="entry name" value="PENTRAXIN-RELATED PROTEIN PTX3"/>
    <property type="match status" value="1"/>
</dbReference>
<dbReference type="PANTHER" id="PTHR46943">
    <property type="entry name" value="PENTRAXIN-RELATED PROTEIN PTX3"/>
    <property type="match status" value="1"/>
</dbReference>
<feature type="domain" description="LamG-like jellyroll fold" evidence="4">
    <location>
        <begin position="1026"/>
        <end position="1168"/>
    </location>
</feature>
<reference evidence="5 6" key="1">
    <citation type="submission" date="2015-01" db="EMBL/GenBank/DDBJ databases">
        <title>Enhanced salinomycin production by adjusting the supply of polyketide extender units in Streptomyce albus DSM 41398.</title>
        <authorList>
            <person name="Lu C."/>
        </authorList>
    </citation>
    <scope>NUCLEOTIDE SEQUENCE [LARGE SCALE GENOMIC DNA]</scope>
    <source>
        <strain evidence="6">ATCC 21838 / DSM 41398 / FERM P-419 / JCM 4703 / NBRC 107858</strain>
    </source>
</reference>
<dbReference type="SUPFAM" id="SSF49899">
    <property type="entry name" value="Concanavalin A-like lectins/glucanases"/>
    <property type="match status" value="3"/>
</dbReference>
<evidence type="ECO:0000313" key="6">
    <source>
        <dbReference type="Proteomes" id="UP000031523"/>
    </source>
</evidence>
<gene>
    <name evidence="5" type="ORF">SLNWT_2373</name>
</gene>
<sequence>MWRGSRRARIRRRRAGATTALLVGALSLGLGAALLPEPAAATPPSQAPSAAGPSARTSTEAALARAASTGEPVEVTSLRSETGEVFATADGNLEAREHLRPVRVRRDGAWQDIDTDLTVKGGAVAPKAAAIGLEFSAGGTGPLVKMARAGRRVALSWPRELPAPELSGPTATYRNVLPDVDLRMEAQEDGFTQLLVVKSAEAAASEEVAELRLKLDTAGVAVGETADGGLEAVDRGAGGAVFEAPEPMMWDSSTAATRKRTAPTDASRRGPPASAAPQKEVEEPSAGESARLAPVAVDVPAGGDALVLTPDAELLTGEDTTYPVYIDPQWYAPDAGAWTMASKYWAGSPQWKFNGEHDAGLGYCDWNYCQPHDTKRLFYRIAVSMFAGKSVLSAEFVVRNTWSASCSAREVELWRTKGISDRTTWNSQNASGFWQQRLDTRSFAYGYSGCAAKDAEFDVKSAVQSAADDRASTLTFGLRAGSESDGLAWKRLSDKAFLRVKYNRPPAQIKTSQLTAEYGGPCKDSAHAARVRTLGRIRASRVTDPDGDPVAVQFQAKWDAGDGKGLITRWSPARSSAKSSGSDFSISLPAVPAGKQVNWYVRAWDGAQYSPWSYAGDPTACYFVHDTTVPKGPAVASGDYPRSDPENPDDPWFDGVGKYGSFEIEAAAGDTDVTSYWYGINGDPSSANKVTTSGGAARIAKVLPAKSGVNFFTARAFDAAGNGSEVFTYHYRVKAGQPARATWQLDEGEGAAQAAGSTPPRTAALHGGATPGAQGVQGTAVGFDGTGGYASTDLPVVNTSGGFAVSAWVKPDRLPEGAAVVATQPGNHSPGFELYYSKTYDRWAFNQYTADKEDAGIARAMGDTPGTVQPGTWTHLVGSYSSTSDLLQLFVDGRLVGQTAYSTPWEARRGLQIGAGSYNGAPAAFFPGSVDALQLFDKPLAQDEVDKLHAQQSVGDPGRPALAVFDLDEPAEATELTGHGGVLPAVHQGGVRTGAPGVAGKVAVFDGTSGYARIGRTSGPHLNTSRSFTVSAWARLDRKPTGAAVITAQAGKSAPGFELYYSATYNRWAVNQYSADAADATPIRAMQPEGRSAAVGEWAHLVGVHDTVANTLTLYVNGAKAGSTSLSGAFYADQSMYLGAGSYAGRTGNFFPGSIDDVRLLDRPASAEEVQQMFKQRPLVTGRWNFESSSGTGPVTTPDSSAASRPMTLNKAAIGHGWIDSQGLELDGVDGYAATAVSPVDSGSSFTLTAWAQAAAAPDHPMTLLSGEGAQRDAFEVRYVPDAANPEGLGRWEVALPAEDDPKAEVTRLTSTQFDDVRNWNHLALVYDGFAKEARLYVNGVLQDSVCGEAGGDGDGSDCEKLTAWAENVLTFGSGRPLQVGRSARSAEGHFAGVVDDVWAFQGALTESQIGNLTREWGDIPTDVPELGTG</sequence>
<dbReference type="Proteomes" id="UP000031523">
    <property type="component" value="Chromosome"/>
</dbReference>
<dbReference type="EMBL" id="CP010519">
    <property type="protein sequence ID" value="AJE82749.1"/>
    <property type="molecule type" value="Genomic_DNA"/>
</dbReference>
<accession>A0A0B5EMI1</accession>
<feature type="region of interest" description="Disordered" evidence="3">
    <location>
        <begin position="1185"/>
        <end position="1204"/>
    </location>
</feature>
<feature type="region of interest" description="Disordered" evidence="3">
    <location>
        <begin position="249"/>
        <end position="290"/>
    </location>
</feature>
<evidence type="ECO:0000313" key="5">
    <source>
        <dbReference type="EMBL" id="AJE82749.1"/>
    </source>
</evidence>
<keyword evidence="1" id="KW-0732">Signal</keyword>
<dbReference type="InterPro" id="IPR042837">
    <property type="entry name" value="PTX3"/>
</dbReference>
<keyword evidence="2" id="KW-1015">Disulfide bond</keyword>
<name>A0A0B5EMI1_STRA4</name>
<evidence type="ECO:0000256" key="3">
    <source>
        <dbReference type="SAM" id="MobiDB-lite"/>
    </source>
</evidence>
<evidence type="ECO:0000259" key="4">
    <source>
        <dbReference type="SMART" id="SM00560"/>
    </source>
</evidence>
<feature type="compositionally biased region" description="Polar residues" evidence="3">
    <location>
        <begin position="1186"/>
        <end position="1203"/>
    </location>
</feature>
<dbReference type="Pfam" id="PF13385">
    <property type="entry name" value="Laminin_G_3"/>
    <property type="match status" value="3"/>
</dbReference>
<evidence type="ECO:0000256" key="1">
    <source>
        <dbReference type="ARBA" id="ARBA00022729"/>
    </source>
</evidence>
<dbReference type="Gene3D" id="2.60.120.200">
    <property type="match status" value="3"/>
</dbReference>
<dbReference type="InterPro" id="IPR013320">
    <property type="entry name" value="ConA-like_dom_sf"/>
</dbReference>
<feature type="region of interest" description="Disordered" evidence="3">
    <location>
        <begin position="39"/>
        <end position="58"/>
    </location>
</feature>
<feature type="compositionally biased region" description="Low complexity" evidence="3">
    <location>
        <begin position="39"/>
        <end position="55"/>
    </location>
</feature>
<evidence type="ECO:0000256" key="2">
    <source>
        <dbReference type="ARBA" id="ARBA00023157"/>
    </source>
</evidence>
<keyword evidence="6" id="KW-1185">Reference proteome</keyword>
<organism evidence="5 6">
    <name type="scientific">Streptomyces albus (strain ATCC 21838 / DSM 41398 / FERM P-419 / JCM 4703 / NBRC 107858)</name>
    <dbReference type="NCBI Taxonomy" id="1081613"/>
    <lineage>
        <taxon>Bacteria</taxon>
        <taxon>Bacillati</taxon>
        <taxon>Actinomycetota</taxon>
        <taxon>Actinomycetes</taxon>
        <taxon>Kitasatosporales</taxon>
        <taxon>Streptomycetaceae</taxon>
        <taxon>Streptomyces</taxon>
    </lineage>
</organism>
<dbReference type="InterPro" id="IPR006558">
    <property type="entry name" value="LamG-like"/>
</dbReference>
<feature type="domain" description="LamG-like jellyroll fold" evidence="4">
    <location>
        <begin position="801"/>
        <end position="943"/>
    </location>
</feature>